<gene>
    <name evidence="2" type="ORF">LYSCAS_13600</name>
</gene>
<feature type="signal peptide" evidence="1">
    <location>
        <begin position="1"/>
        <end position="22"/>
    </location>
</feature>
<evidence type="ECO:0000256" key="1">
    <source>
        <dbReference type="SAM" id="SignalP"/>
    </source>
</evidence>
<evidence type="ECO:0000313" key="3">
    <source>
        <dbReference type="Proteomes" id="UP000681317"/>
    </source>
</evidence>
<keyword evidence="3" id="KW-1185">Reference proteome</keyword>
<keyword evidence="1" id="KW-0732">Signal</keyword>
<organism evidence="2 3">
    <name type="scientific">Noviluteimonas caseinilytica</name>
    <dbReference type="NCBI Taxonomy" id="2675101"/>
    <lineage>
        <taxon>Bacteria</taxon>
        <taxon>Pseudomonadati</taxon>
        <taxon>Pseudomonadota</taxon>
        <taxon>Gammaproteobacteria</taxon>
        <taxon>Lysobacterales</taxon>
        <taxon>Lysobacteraceae</taxon>
        <taxon>Noviluteimonas</taxon>
    </lineage>
</organism>
<evidence type="ECO:0000313" key="2">
    <source>
        <dbReference type="EMBL" id="BCT92336.1"/>
    </source>
</evidence>
<dbReference type="EMBL" id="AP024545">
    <property type="protein sequence ID" value="BCT92336.1"/>
    <property type="molecule type" value="Genomic_DNA"/>
</dbReference>
<sequence>MSMHTQLLRGLLALPVAALLLAAGVAARDPGEPATAQAEANATATAAALPRVDFHSMIPGALHIVRKVKLEG</sequence>
<accession>A0ABM7Q4U7</accession>
<reference evidence="2 3" key="1">
    <citation type="submission" date="2021-03" db="EMBL/GenBank/DDBJ databases">
        <title>Complete Genome Sequences of Two Lysobacter Strains Isolated from Sea Water (Lysobacter caseinilyticus) and Soil (Lysobacter helvus) in South Korea.</title>
        <authorList>
            <person name="Watanabe Y."/>
            <person name="Arakawa K."/>
        </authorList>
    </citation>
    <scope>NUCLEOTIDE SEQUENCE [LARGE SCALE GENOMIC DNA]</scope>
    <source>
        <strain evidence="2 3">KVB24</strain>
    </source>
</reference>
<name>A0ABM7Q4U7_9GAMM</name>
<proteinExistence type="predicted"/>
<dbReference type="RefSeq" id="WP_213437035.1">
    <property type="nucleotide sequence ID" value="NZ_AP024545.1"/>
</dbReference>
<dbReference type="Proteomes" id="UP000681317">
    <property type="component" value="Chromosome"/>
</dbReference>
<protein>
    <submittedName>
        <fullName evidence="2">Uncharacterized protein</fullName>
    </submittedName>
</protein>
<feature type="chain" id="PRO_5046374280" evidence="1">
    <location>
        <begin position="23"/>
        <end position="72"/>
    </location>
</feature>